<comment type="caution">
    <text evidence="2">The sequence shown here is derived from an EMBL/GenBank/DDBJ whole genome shotgun (WGS) entry which is preliminary data.</text>
</comment>
<feature type="transmembrane region" description="Helical" evidence="1">
    <location>
        <begin position="20"/>
        <end position="41"/>
    </location>
</feature>
<evidence type="ECO:0000256" key="1">
    <source>
        <dbReference type="SAM" id="Phobius"/>
    </source>
</evidence>
<protein>
    <submittedName>
        <fullName evidence="2">Uncharacterized protein</fullName>
    </submittedName>
</protein>
<gene>
    <name evidence="2" type="ORF">EC844_11744</name>
</gene>
<dbReference type="AlphaFoldDB" id="A0A4R1XR72"/>
<dbReference type="EMBL" id="SLVJ01000017">
    <property type="protein sequence ID" value="TCM64485.1"/>
    <property type="molecule type" value="Genomic_DNA"/>
</dbReference>
<dbReference type="OrthoDB" id="6713346at2"/>
<dbReference type="Proteomes" id="UP000294963">
    <property type="component" value="Unassembled WGS sequence"/>
</dbReference>
<keyword evidence="1" id="KW-1133">Transmembrane helix</keyword>
<evidence type="ECO:0000313" key="2">
    <source>
        <dbReference type="EMBL" id="TCM64485.1"/>
    </source>
</evidence>
<name>A0A4R1XR72_ACICA</name>
<reference evidence="2 3" key="1">
    <citation type="submission" date="2019-03" db="EMBL/GenBank/DDBJ databases">
        <title>Genomic analyses of the natural microbiome of Caenorhabditis elegans.</title>
        <authorList>
            <person name="Samuel B."/>
        </authorList>
    </citation>
    <scope>NUCLEOTIDE SEQUENCE [LARGE SCALE GENOMIC DNA]</scope>
    <source>
        <strain evidence="2 3">JUb89</strain>
    </source>
</reference>
<keyword evidence="3" id="KW-1185">Reference proteome</keyword>
<evidence type="ECO:0000313" key="3">
    <source>
        <dbReference type="Proteomes" id="UP000294963"/>
    </source>
</evidence>
<proteinExistence type="predicted"/>
<accession>A0A4R1XR72</accession>
<keyword evidence="1" id="KW-0472">Membrane</keyword>
<keyword evidence="1" id="KW-0812">Transmembrane</keyword>
<sequence>MLNILERVRQLKSALNIDQILHVIVGIVIFLSVIQATMMCLKPINIEKYNNIVLLSEQARFPQTQLMANQILLRDQIYTIDYVRLMFAHQQESAEIREYPAMKLEDE</sequence>
<organism evidence="2 3">
    <name type="scientific">Acinetobacter calcoaceticus</name>
    <dbReference type="NCBI Taxonomy" id="471"/>
    <lineage>
        <taxon>Bacteria</taxon>
        <taxon>Pseudomonadati</taxon>
        <taxon>Pseudomonadota</taxon>
        <taxon>Gammaproteobacteria</taxon>
        <taxon>Moraxellales</taxon>
        <taxon>Moraxellaceae</taxon>
        <taxon>Acinetobacter</taxon>
        <taxon>Acinetobacter calcoaceticus/baumannii complex</taxon>
    </lineage>
</organism>